<evidence type="ECO:0000256" key="4">
    <source>
        <dbReference type="ARBA" id="ARBA00022759"/>
    </source>
</evidence>
<dbReference type="HAMAP" id="MF_00009">
    <property type="entry name" value="Endoribonucl_YbeY"/>
    <property type="match status" value="1"/>
</dbReference>
<feature type="binding site" evidence="7">
    <location>
        <position position="114"/>
    </location>
    <ligand>
        <name>Zn(2+)</name>
        <dbReference type="ChEBI" id="CHEBI:29105"/>
        <note>catalytic</note>
    </ligand>
</feature>
<evidence type="ECO:0000256" key="2">
    <source>
        <dbReference type="ARBA" id="ARBA00022722"/>
    </source>
</evidence>
<evidence type="ECO:0000256" key="5">
    <source>
        <dbReference type="ARBA" id="ARBA00022801"/>
    </source>
</evidence>
<keyword evidence="2 7" id="KW-0540">Nuclease</keyword>
<organism evidence="8 9">
    <name type="scientific">Hydrogenophilus thermoluteolus</name>
    <name type="common">Pseudomonas hydrogenothermophila</name>
    <dbReference type="NCBI Taxonomy" id="297"/>
    <lineage>
        <taxon>Bacteria</taxon>
        <taxon>Pseudomonadati</taxon>
        <taxon>Pseudomonadota</taxon>
        <taxon>Hydrogenophilia</taxon>
        <taxon>Hydrogenophilales</taxon>
        <taxon>Hydrogenophilaceae</taxon>
        <taxon>Hydrogenophilus</taxon>
    </lineage>
</organism>
<comment type="cofactor">
    <cofactor evidence="7">
        <name>Zn(2+)</name>
        <dbReference type="ChEBI" id="CHEBI:29105"/>
    </cofactor>
    <text evidence="7">Binds 1 zinc ion.</text>
</comment>
<accession>A0A2Z6DX10</accession>
<keyword evidence="6 7" id="KW-0862">Zinc</keyword>
<evidence type="ECO:0000256" key="6">
    <source>
        <dbReference type="ARBA" id="ARBA00022833"/>
    </source>
</evidence>
<dbReference type="EMBL" id="AP018558">
    <property type="protein sequence ID" value="BBD76942.1"/>
    <property type="molecule type" value="Genomic_DNA"/>
</dbReference>
<dbReference type="InterPro" id="IPR002036">
    <property type="entry name" value="YbeY"/>
</dbReference>
<evidence type="ECO:0000256" key="1">
    <source>
        <dbReference type="ARBA" id="ARBA00010875"/>
    </source>
</evidence>
<evidence type="ECO:0000313" key="8">
    <source>
        <dbReference type="EMBL" id="BBD76942.1"/>
    </source>
</evidence>
<dbReference type="Gene3D" id="3.40.390.30">
    <property type="entry name" value="Metalloproteases ('zincins'), catalytic domain"/>
    <property type="match status" value="1"/>
</dbReference>
<comment type="similarity">
    <text evidence="1 7">Belongs to the endoribonuclease YbeY family.</text>
</comment>
<comment type="function">
    <text evidence="7">Single strand-specific metallo-endoribonuclease involved in late-stage 70S ribosome quality control and in maturation of the 3' terminus of the 16S rRNA.</text>
</comment>
<dbReference type="KEGG" id="htl:HPTL_0674"/>
<keyword evidence="3 7" id="KW-0479">Metal-binding</keyword>
<dbReference type="SUPFAM" id="SSF55486">
    <property type="entry name" value="Metalloproteases ('zincins'), catalytic domain"/>
    <property type="match status" value="1"/>
</dbReference>
<dbReference type="AlphaFoldDB" id="A0A2Z6DX10"/>
<dbReference type="InterPro" id="IPR023091">
    <property type="entry name" value="MetalPrtase_cat_dom_sf_prd"/>
</dbReference>
<dbReference type="InterPro" id="IPR020549">
    <property type="entry name" value="YbeY_CS"/>
</dbReference>
<reference evidence="8 9" key="1">
    <citation type="submission" date="2018-04" db="EMBL/GenBank/DDBJ databases">
        <title>Complete genome sequence of Hydrogenophilus thermoluteolus TH-1.</title>
        <authorList>
            <person name="Arai H."/>
        </authorList>
    </citation>
    <scope>NUCLEOTIDE SEQUENCE [LARGE SCALE GENOMIC DNA]</scope>
    <source>
        <strain evidence="8 9">TH-1</strain>
    </source>
</reference>
<evidence type="ECO:0000256" key="3">
    <source>
        <dbReference type="ARBA" id="ARBA00022723"/>
    </source>
</evidence>
<keyword evidence="4 7" id="KW-0255">Endonuclease</keyword>
<dbReference type="OrthoDB" id="9807740at2"/>
<dbReference type="GO" id="GO:0004222">
    <property type="term" value="F:metalloendopeptidase activity"/>
    <property type="evidence" value="ECO:0007669"/>
    <property type="project" value="InterPro"/>
</dbReference>
<name>A0A2Z6DX10_HYDTE</name>
<dbReference type="PROSITE" id="PS01306">
    <property type="entry name" value="UPF0054"/>
    <property type="match status" value="1"/>
</dbReference>
<sequence>MRKRLYLSYQRATEWPVPPRASVLRWARAALLSGTMRVTVRFVDEAEGRALNAAYRHKDYATNVLSFPYDPVPDEALGMTIAHGDLVLCAPVLHREAVSQGKTVDAHCAHLVVHGMLHLQGFDHETDEEAEAMEALERRVLALLGFPNPYRDVKSSV</sequence>
<evidence type="ECO:0000256" key="7">
    <source>
        <dbReference type="HAMAP-Rule" id="MF_00009"/>
    </source>
</evidence>
<evidence type="ECO:0000313" key="9">
    <source>
        <dbReference type="Proteomes" id="UP000262004"/>
    </source>
</evidence>
<protein>
    <recommendedName>
        <fullName evidence="7">Endoribonuclease YbeY</fullName>
        <ecNumber evidence="7">3.1.-.-</ecNumber>
    </recommendedName>
</protein>
<dbReference type="Pfam" id="PF02130">
    <property type="entry name" value="YbeY"/>
    <property type="match status" value="1"/>
</dbReference>
<proteinExistence type="inferred from homology"/>
<dbReference type="GO" id="GO:0008270">
    <property type="term" value="F:zinc ion binding"/>
    <property type="evidence" value="ECO:0007669"/>
    <property type="project" value="UniProtKB-UniRule"/>
</dbReference>
<dbReference type="GO" id="GO:0006364">
    <property type="term" value="P:rRNA processing"/>
    <property type="evidence" value="ECO:0007669"/>
    <property type="project" value="UniProtKB-UniRule"/>
</dbReference>
<keyword evidence="9" id="KW-1185">Reference proteome</keyword>
<dbReference type="RefSeq" id="WP_119334733.1">
    <property type="nucleotide sequence ID" value="NZ_AP018558.1"/>
</dbReference>
<dbReference type="PANTHER" id="PTHR46986">
    <property type="entry name" value="ENDORIBONUCLEASE YBEY, CHLOROPLASTIC"/>
    <property type="match status" value="1"/>
</dbReference>
<dbReference type="GO" id="GO:0005737">
    <property type="term" value="C:cytoplasm"/>
    <property type="evidence" value="ECO:0007669"/>
    <property type="project" value="UniProtKB-SubCell"/>
</dbReference>
<comment type="subcellular location">
    <subcellularLocation>
        <location evidence="7">Cytoplasm</location>
    </subcellularLocation>
</comment>
<keyword evidence="7" id="KW-0690">Ribosome biogenesis</keyword>
<keyword evidence="5 7" id="KW-0378">Hydrolase</keyword>
<feature type="binding site" evidence="7">
    <location>
        <position position="124"/>
    </location>
    <ligand>
        <name>Zn(2+)</name>
        <dbReference type="ChEBI" id="CHEBI:29105"/>
        <note>catalytic</note>
    </ligand>
</feature>
<dbReference type="PANTHER" id="PTHR46986:SF1">
    <property type="entry name" value="ENDORIBONUCLEASE YBEY, CHLOROPLASTIC"/>
    <property type="match status" value="1"/>
</dbReference>
<dbReference type="EC" id="3.1.-.-" evidence="7"/>
<feature type="binding site" evidence="7">
    <location>
        <position position="118"/>
    </location>
    <ligand>
        <name>Zn(2+)</name>
        <dbReference type="ChEBI" id="CHEBI:29105"/>
        <note>catalytic</note>
    </ligand>
</feature>
<dbReference type="Proteomes" id="UP000262004">
    <property type="component" value="Chromosome"/>
</dbReference>
<gene>
    <name evidence="7" type="primary">ybeY</name>
    <name evidence="8" type="ORF">HPTL_0674</name>
</gene>
<dbReference type="NCBIfam" id="TIGR00043">
    <property type="entry name" value="rRNA maturation RNase YbeY"/>
    <property type="match status" value="1"/>
</dbReference>
<dbReference type="GO" id="GO:0004521">
    <property type="term" value="F:RNA endonuclease activity"/>
    <property type="evidence" value="ECO:0007669"/>
    <property type="project" value="UniProtKB-UniRule"/>
</dbReference>
<keyword evidence="7" id="KW-0698">rRNA processing</keyword>
<keyword evidence="7" id="KW-0963">Cytoplasm</keyword>